<feature type="compositionally biased region" description="Basic and acidic residues" evidence="1">
    <location>
        <begin position="9"/>
        <end position="20"/>
    </location>
</feature>
<dbReference type="EMBL" id="KI981226">
    <property type="protein sequence ID" value="EXK23206.1"/>
    <property type="molecule type" value="Genomic_DNA"/>
</dbReference>
<accession>W9ZPZ1</accession>
<feature type="region of interest" description="Disordered" evidence="1">
    <location>
        <begin position="1"/>
        <end position="22"/>
    </location>
</feature>
<dbReference type="AlphaFoldDB" id="W9ZPZ1"/>
<name>W9ZPZ1_FUSOX</name>
<dbReference type="VEuPathDB" id="FungiDB:FOMG_20014"/>
<reference evidence="2" key="2">
    <citation type="submission" date="2014-02" db="EMBL/GenBank/DDBJ databases">
        <title>Annotation of the Genome Sequence of Fusarium oxysporum f. sp. melonis 26406.</title>
        <authorList>
            <consortium name="The Broad Institute Genomics Platform"/>
            <person name="Ma L.-J."/>
            <person name="Corby-Kistler H."/>
            <person name="Broz K."/>
            <person name="Gale L.R."/>
            <person name="Jonkers W."/>
            <person name="O'Donnell K."/>
            <person name="Ploetz R."/>
            <person name="Steinberg C."/>
            <person name="Schwartz D.C."/>
            <person name="VanEtten H."/>
            <person name="Zhou S."/>
            <person name="Young S.K."/>
            <person name="Zeng Q."/>
            <person name="Gargeya S."/>
            <person name="Fitzgerald M."/>
            <person name="Abouelleil A."/>
            <person name="Alvarado L."/>
            <person name="Chapman S.B."/>
            <person name="Gainer-Dewar J."/>
            <person name="Goldberg J."/>
            <person name="Griggs A."/>
            <person name="Gujja S."/>
            <person name="Hansen M."/>
            <person name="Howarth C."/>
            <person name="Imamovic A."/>
            <person name="Ireland A."/>
            <person name="Larimer J."/>
            <person name="McCowan C."/>
            <person name="Murphy C."/>
            <person name="Pearson M."/>
            <person name="Poon T.W."/>
            <person name="Priest M."/>
            <person name="Roberts A."/>
            <person name="Saif S."/>
            <person name="Shea T."/>
            <person name="Sykes S."/>
            <person name="Wortman J."/>
            <person name="Nusbaum C."/>
            <person name="Birren B."/>
        </authorList>
    </citation>
    <scope>NUCLEOTIDE SEQUENCE</scope>
    <source>
        <strain evidence="2">26406</strain>
    </source>
</reference>
<gene>
    <name evidence="2" type="ORF">FOMG_20014</name>
</gene>
<protein>
    <submittedName>
        <fullName evidence="2">Uncharacterized protein</fullName>
    </submittedName>
</protein>
<sequence length="103" mass="11323">MPVTLLARPDLDPGGSDRPRATLWTAAVPRLPDVTRVRQCPRTRAYSLPMSLTRQGLGQVSLSHVKHSALGRILTPMRTAVCHPASFRIPPLAPYQVQSLLAY</sequence>
<organism evidence="2">
    <name type="scientific">Fusarium oxysporum f. sp. melonis 26406</name>
    <dbReference type="NCBI Taxonomy" id="1089452"/>
    <lineage>
        <taxon>Eukaryota</taxon>
        <taxon>Fungi</taxon>
        <taxon>Dikarya</taxon>
        <taxon>Ascomycota</taxon>
        <taxon>Pezizomycotina</taxon>
        <taxon>Sordariomycetes</taxon>
        <taxon>Hypocreomycetidae</taxon>
        <taxon>Hypocreales</taxon>
        <taxon>Nectriaceae</taxon>
        <taxon>Fusarium</taxon>
        <taxon>Fusarium oxysporum species complex</taxon>
    </lineage>
</organism>
<reference evidence="2" key="1">
    <citation type="submission" date="2012-04" db="EMBL/GenBank/DDBJ databases">
        <title>The Genome Sequence of Fusarium oxysporum melonis.</title>
        <authorList>
            <consortium name="The Broad Institute Genome Sequencing Platform"/>
            <person name="Ma L.-J."/>
            <person name="Gale L.R."/>
            <person name="Schwartz D.C."/>
            <person name="Zhou S."/>
            <person name="Corby-Kistler H."/>
            <person name="Young S.K."/>
            <person name="Zeng Q."/>
            <person name="Gargeya S."/>
            <person name="Fitzgerald M."/>
            <person name="Haas B."/>
            <person name="Abouelleil A."/>
            <person name="Alvarado L."/>
            <person name="Arachchi H.M."/>
            <person name="Berlin A."/>
            <person name="Brown A."/>
            <person name="Chapman S.B."/>
            <person name="Chen Z."/>
            <person name="Dunbar C."/>
            <person name="Freedman E."/>
            <person name="Gearin G."/>
            <person name="Goldberg J."/>
            <person name="Griggs A."/>
            <person name="Gujja S."/>
            <person name="Heiman D."/>
            <person name="Howarth C."/>
            <person name="Larson L."/>
            <person name="Lui A."/>
            <person name="MacDonald P.J.P."/>
            <person name="Montmayeur A."/>
            <person name="Murphy C."/>
            <person name="Neiman D."/>
            <person name="Pearson M."/>
            <person name="Priest M."/>
            <person name="Roberts A."/>
            <person name="Saif S."/>
            <person name="Shea T."/>
            <person name="Shenoy N."/>
            <person name="Sisk P."/>
            <person name="Stolte C."/>
            <person name="Sykes S."/>
            <person name="Wortman J."/>
            <person name="Nusbaum C."/>
            <person name="Birren B."/>
        </authorList>
    </citation>
    <scope>NUCLEOTIDE SEQUENCE</scope>
    <source>
        <strain evidence="2">26406</strain>
    </source>
</reference>
<dbReference type="Proteomes" id="UP000030703">
    <property type="component" value="Unassembled WGS sequence"/>
</dbReference>
<evidence type="ECO:0000256" key="1">
    <source>
        <dbReference type="SAM" id="MobiDB-lite"/>
    </source>
</evidence>
<proteinExistence type="predicted"/>
<dbReference type="HOGENOM" id="CLU_2263902_0_0_1"/>
<evidence type="ECO:0000313" key="2">
    <source>
        <dbReference type="EMBL" id="EXK23206.1"/>
    </source>
</evidence>